<sequence length="348" mass="40049">MVVLSSLQHFPSFADVRSGLTHKTRQCIWYLPGKQRYCMVRTEASKIDLILELTSQLDDRKSCTLRILSEIAELSCCALHHRNRIWATGLAKSLAHQWQQGLQSDLSETAFESAGAVKVECEHSPRCDTAEGNEETEKKLELVAFSPHIPFEGDTLRSTLLSQIESTASKIGSVYAFTYLDSAFDGMIKIGYTSRSIDLRMDEWADCGHGPPHLLKSFSNVRYPERVEFLTHLQLVKDWHAMRWCKYHERSHIEWFKTSVSAVSQVVQAWISWIERANPYDRRGNLKPFWRGIIDFLSEYEITITAELMVQIQEIEDGTVSVASFIDDELLRKERLDLERVCVKQEEN</sequence>
<dbReference type="SMART" id="SM00974">
    <property type="entry name" value="T5orf172"/>
    <property type="match status" value="1"/>
</dbReference>
<evidence type="ECO:0000313" key="2">
    <source>
        <dbReference type="EMBL" id="OAG11530.1"/>
    </source>
</evidence>
<proteinExistence type="predicted"/>
<gene>
    <name evidence="2" type="ORF">CC84DRAFT_1159047</name>
</gene>
<dbReference type="PANTHER" id="PTHR28094:SF1">
    <property type="entry name" value="MEIOTICALLY UP-REGULATED GENE 113 PROTEIN"/>
    <property type="match status" value="1"/>
</dbReference>
<dbReference type="InParanoid" id="A0A177CXE6"/>
<keyword evidence="3" id="KW-1185">Reference proteome</keyword>
<dbReference type="PANTHER" id="PTHR28094">
    <property type="entry name" value="MEIOTICALLY UP-REGULATED GENE 113 PROTEIN"/>
    <property type="match status" value="1"/>
</dbReference>
<evidence type="ECO:0000313" key="3">
    <source>
        <dbReference type="Proteomes" id="UP000077069"/>
    </source>
</evidence>
<protein>
    <recommendedName>
        <fullName evidence="1">Bacteriophage T5 Orf172 DNA-binding domain-containing protein</fullName>
    </recommendedName>
</protein>
<dbReference type="InterPro" id="IPR018306">
    <property type="entry name" value="Phage_T5_Orf172_DNA-bd"/>
</dbReference>
<evidence type="ECO:0000259" key="1">
    <source>
        <dbReference type="SMART" id="SM00974"/>
    </source>
</evidence>
<dbReference type="AlphaFoldDB" id="A0A177CXE6"/>
<dbReference type="GeneID" id="28760609"/>
<dbReference type="OrthoDB" id="3511049at2759"/>
<reference evidence="2 3" key="1">
    <citation type="submission" date="2016-05" db="EMBL/GenBank/DDBJ databases">
        <title>Comparative analysis of secretome profiles of manganese(II)-oxidizing ascomycete fungi.</title>
        <authorList>
            <consortium name="DOE Joint Genome Institute"/>
            <person name="Zeiner C.A."/>
            <person name="Purvine S.O."/>
            <person name="Zink E.M."/>
            <person name="Wu S."/>
            <person name="Pasa-Tolic L."/>
            <person name="Chaput D.L."/>
            <person name="Haridas S."/>
            <person name="Grigoriev I.V."/>
            <person name="Santelli C.M."/>
            <person name="Hansel C.M."/>
        </authorList>
    </citation>
    <scope>NUCLEOTIDE SEQUENCE [LARGE SCALE GENOMIC DNA]</scope>
    <source>
        <strain evidence="2 3">AP3s5-JAC2a</strain>
    </source>
</reference>
<feature type="domain" description="Bacteriophage T5 Orf172 DNA-binding" evidence="1">
    <location>
        <begin position="182"/>
        <end position="270"/>
    </location>
</feature>
<dbReference type="InterPro" id="IPR053006">
    <property type="entry name" value="Meiosis_regulatory"/>
</dbReference>
<accession>A0A177CXE6</accession>
<dbReference type="Proteomes" id="UP000077069">
    <property type="component" value="Unassembled WGS sequence"/>
</dbReference>
<dbReference type="STRING" id="1460663.A0A177CXE6"/>
<dbReference type="Pfam" id="PF10544">
    <property type="entry name" value="T5orf172"/>
    <property type="match status" value="1"/>
</dbReference>
<organism evidence="2 3">
    <name type="scientific">Paraphaeosphaeria sporulosa</name>
    <dbReference type="NCBI Taxonomy" id="1460663"/>
    <lineage>
        <taxon>Eukaryota</taxon>
        <taxon>Fungi</taxon>
        <taxon>Dikarya</taxon>
        <taxon>Ascomycota</taxon>
        <taxon>Pezizomycotina</taxon>
        <taxon>Dothideomycetes</taxon>
        <taxon>Pleosporomycetidae</taxon>
        <taxon>Pleosporales</taxon>
        <taxon>Massarineae</taxon>
        <taxon>Didymosphaeriaceae</taxon>
        <taxon>Paraphaeosphaeria</taxon>
    </lineage>
</organism>
<name>A0A177CXE6_9PLEO</name>
<dbReference type="EMBL" id="KV441548">
    <property type="protein sequence ID" value="OAG11530.1"/>
    <property type="molecule type" value="Genomic_DNA"/>
</dbReference>
<dbReference type="RefSeq" id="XP_018041895.1">
    <property type="nucleotide sequence ID" value="XM_018177123.1"/>
</dbReference>